<dbReference type="EMBL" id="JARAKH010000015">
    <property type="protein sequence ID" value="KAK8396726.1"/>
    <property type="molecule type" value="Genomic_DNA"/>
</dbReference>
<dbReference type="Proteomes" id="UP001487740">
    <property type="component" value="Unassembled WGS sequence"/>
</dbReference>
<protein>
    <submittedName>
        <fullName evidence="1">Uncharacterized protein</fullName>
    </submittedName>
</protein>
<name>A0AAW0UCT2_SCYPA</name>
<evidence type="ECO:0000313" key="1">
    <source>
        <dbReference type="EMBL" id="KAK8396726.1"/>
    </source>
</evidence>
<sequence>MVTASLTRPSRSSTMRARWTVLAHARSPHAHRRPAPLSTDARRYFLLRADLITAAPCSRRHAEQNMLIALNRDLPSTPLTRDGLLTKWCSIYSLKWRCTQQGEGRVETNTFHPQRQEQRRSLWWL</sequence>
<organism evidence="1 2">
    <name type="scientific">Scylla paramamosain</name>
    <name type="common">Mud crab</name>
    <dbReference type="NCBI Taxonomy" id="85552"/>
    <lineage>
        <taxon>Eukaryota</taxon>
        <taxon>Metazoa</taxon>
        <taxon>Ecdysozoa</taxon>
        <taxon>Arthropoda</taxon>
        <taxon>Crustacea</taxon>
        <taxon>Multicrustacea</taxon>
        <taxon>Malacostraca</taxon>
        <taxon>Eumalacostraca</taxon>
        <taxon>Eucarida</taxon>
        <taxon>Decapoda</taxon>
        <taxon>Pleocyemata</taxon>
        <taxon>Brachyura</taxon>
        <taxon>Eubrachyura</taxon>
        <taxon>Portunoidea</taxon>
        <taxon>Portunidae</taxon>
        <taxon>Portuninae</taxon>
        <taxon>Scylla</taxon>
    </lineage>
</organism>
<comment type="caution">
    <text evidence="1">The sequence shown here is derived from an EMBL/GenBank/DDBJ whole genome shotgun (WGS) entry which is preliminary data.</text>
</comment>
<accession>A0AAW0UCT2</accession>
<gene>
    <name evidence="1" type="ORF">O3P69_005010</name>
</gene>
<proteinExistence type="predicted"/>
<reference evidence="1 2" key="1">
    <citation type="submission" date="2023-03" db="EMBL/GenBank/DDBJ databases">
        <title>High-quality genome of Scylla paramamosain provides insights in environmental adaptation.</title>
        <authorList>
            <person name="Zhang L."/>
        </authorList>
    </citation>
    <scope>NUCLEOTIDE SEQUENCE [LARGE SCALE GENOMIC DNA]</scope>
    <source>
        <strain evidence="1">LZ_2023a</strain>
        <tissue evidence="1">Muscle</tissue>
    </source>
</reference>
<dbReference type="AlphaFoldDB" id="A0AAW0UCT2"/>
<keyword evidence="2" id="KW-1185">Reference proteome</keyword>
<evidence type="ECO:0000313" key="2">
    <source>
        <dbReference type="Proteomes" id="UP001487740"/>
    </source>
</evidence>